<protein>
    <submittedName>
        <fullName evidence="1">Uncharacterized protein</fullName>
    </submittedName>
</protein>
<reference evidence="1 2" key="1">
    <citation type="submission" date="2020-12" db="EMBL/GenBank/DDBJ databases">
        <title>Metabolic potential, ecology and presence of endohyphal bacteria is reflected in genomic diversity of Mucoromycotina.</title>
        <authorList>
            <person name="Muszewska A."/>
            <person name="Okrasinska A."/>
            <person name="Steczkiewicz K."/>
            <person name="Drgas O."/>
            <person name="Orlowska M."/>
            <person name="Perlinska-Lenart U."/>
            <person name="Aleksandrzak-Piekarczyk T."/>
            <person name="Szatraj K."/>
            <person name="Zielenkiewicz U."/>
            <person name="Pilsyk S."/>
            <person name="Malc E."/>
            <person name="Mieczkowski P."/>
            <person name="Kruszewska J.S."/>
            <person name="Biernat P."/>
            <person name="Pawlowska J."/>
        </authorList>
    </citation>
    <scope>NUCLEOTIDE SEQUENCE [LARGE SCALE GENOMIC DNA]</scope>
    <source>
        <strain evidence="1 2">CBS 142.35</strain>
    </source>
</reference>
<organism evidence="1 2">
    <name type="scientific">Circinella minor</name>
    <dbReference type="NCBI Taxonomy" id="1195481"/>
    <lineage>
        <taxon>Eukaryota</taxon>
        <taxon>Fungi</taxon>
        <taxon>Fungi incertae sedis</taxon>
        <taxon>Mucoromycota</taxon>
        <taxon>Mucoromycotina</taxon>
        <taxon>Mucoromycetes</taxon>
        <taxon>Mucorales</taxon>
        <taxon>Lichtheimiaceae</taxon>
        <taxon>Circinella</taxon>
    </lineage>
</organism>
<dbReference type="Proteomes" id="UP000646827">
    <property type="component" value="Unassembled WGS sequence"/>
</dbReference>
<keyword evidence="2" id="KW-1185">Reference proteome</keyword>
<dbReference type="AlphaFoldDB" id="A0A8H7VL65"/>
<evidence type="ECO:0000313" key="2">
    <source>
        <dbReference type="Proteomes" id="UP000646827"/>
    </source>
</evidence>
<proteinExistence type="predicted"/>
<comment type="caution">
    <text evidence="1">The sequence shown here is derived from an EMBL/GenBank/DDBJ whole genome shotgun (WGS) entry which is preliminary data.</text>
</comment>
<accession>A0A8H7VL65</accession>
<dbReference type="EMBL" id="JAEPRB010000039">
    <property type="protein sequence ID" value="KAG2224660.1"/>
    <property type="molecule type" value="Genomic_DNA"/>
</dbReference>
<evidence type="ECO:0000313" key="1">
    <source>
        <dbReference type="EMBL" id="KAG2224660.1"/>
    </source>
</evidence>
<gene>
    <name evidence="1" type="ORF">INT45_007905</name>
</gene>
<dbReference type="OrthoDB" id="2283943at2759"/>
<name>A0A8H7VL65_9FUNG</name>
<sequence>MNIITEESIPQLTSTETDPGYFIQELKNKCSSKALKTMVDANHEEITKETVFLLTEDWLKYPQLRLFLSQLLAGAILIDGTSAIVINSIEPCCRDVLYAHHERRLFGSASSYPNKEERRKIYPI</sequence>